<comment type="caution">
    <text evidence="8">The sequence shown here is derived from an EMBL/GenBank/DDBJ whole genome shotgun (WGS) entry which is preliminary data.</text>
</comment>
<dbReference type="PANTHER" id="PTHR11579">
    <property type="entry name" value="PROTEIN-L-ISOASPARTATE O-METHYLTRANSFERASE"/>
    <property type="match status" value="1"/>
</dbReference>
<dbReference type="OrthoDB" id="73890at2759"/>
<dbReference type="Pfam" id="PF01135">
    <property type="entry name" value="PCMT"/>
    <property type="match status" value="1"/>
</dbReference>
<dbReference type="Proteomes" id="UP000242877">
    <property type="component" value="Unassembled WGS sequence"/>
</dbReference>
<accession>A0A166NM02</accession>
<keyword evidence="3" id="KW-0963">Cytoplasm</keyword>
<dbReference type="PROSITE" id="PS01279">
    <property type="entry name" value="PCMT"/>
    <property type="match status" value="1"/>
</dbReference>
<gene>
    <name evidence="8" type="ORF">AAP_03571</name>
</gene>
<evidence type="ECO:0000256" key="5">
    <source>
        <dbReference type="ARBA" id="ARBA00022679"/>
    </source>
</evidence>
<dbReference type="InterPro" id="IPR029063">
    <property type="entry name" value="SAM-dependent_MTases_sf"/>
</dbReference>
<dbReference type="EC" id="2.1.1.77" evidence="7"/>
<evidence type="ECO:0000256" key="2">
    <source>
        <dbReference type="ARBA" id="ARBA00005369"/>
    </source>
</evidence>
<name>A0A166NM02_9EURO</name>
<keyword evidence="5 7" id="KW-0808">Transferase</keyword>
<evidence type="ECO:0000256" key="7">
    <source>
        <dbReference type="RuleBase" id="RU003802"/>
    </source>
</evidence>
<evidence type="ECO:0000256" key="4">
    <source>
        <dbReference type="ARBA" id="ARBA00022603"/>
    </source>
</evidence>
<dbReference type="GO" id="GO:0005737">
    <property type="term" value="C:cytoplasm"/>
    <property type="evidence" value="ECO:0007669"/>
    <property type="project" value="UniProtKB-SubCell"/>
</dbReference>
<dbReference type="SUPFAM" id="SSF53335">
    <property type="entry name" value="S-adenosyl-L-methionine-dependent methyltransferases"/>
    <property type="match status" value="1"/>
</dbReference>
<dbReference type="AlphaFoldDB" id="A0A166NM02"/>
<dbReference type="Gene3D" id="3.40.50.150">
    <property type="entry name" value="Vaccinia Virus protein VP39"/>
    <property type="match status" value="1"/>
</dbReference>
<evidence type="ECO:0000256" key="6">
    <source>
        <dbReference type="ARBA" id="ARBA00022691"/>
    </source>
</evidence>
<evidence type="ECO:0000256" key="3">
    <source>
        <dbReference type="ARBA" id="ARBA00022490"/>
    </source>
</evidence>
<organism evidence="8 9">
    <name type="scientific">Ascosphaera apis ARSEF 7405</name>
    <dbReference type="NCBI Taxonomy" id="392613"/>
    <lineage>
        <taxon>Eukaryota</taxon>
        <taxon>Fungi</taxon>
        <taxon>Dikarya</taxon>
        <taxon>Ascomycota</taxon>
        <taxon>Pezizomycotina</taxon>
        <taxon>Eurotiomycetes</taxon>
        <taxon>Eurotiomycetidae</taxon>
        <taxon>Onygenales</taxon>
        <taxon>Ascosphaeraceae</taxon>
        <taxon>Ascosphaera</taxon>
    </lineage>
</organism>
<dbReference type="CDD" id="cd02440">
    <property type="entry name" value="AdoMet_MTases"/>
    <property type="match status" value="1"/>
</dbReference>
<keyword evidence="9" id="KW-1185">Reference proteome</keyword>
<keyword evidence="6 7" id="KW-0949">S-adenosyl-L-methionine</keyword>
<dbReference type="GO" id="GO:0032259">
    <property type="term" value="P:methylation"/>
    <property type="evidence" value="ECO:0007669"/>
    <property type="project" value="UniProtKB-KW"/>
</dbReference>
<dbReference type="InterPro" id="IPR000682">
    <property type="entry name" value="PCMT"/>
</dbReference>
<evidence type="ECO:0000313" key="8">
    <source>
        <dbReference type="EMBL" id="KZZ90930.1"/>
    </source>
</evidence>
<evidence type="ECO:0000256" key="1">
    <source>
        <dbReference type="ARBA" id="ARBA00004496"/>
    </source>
</evidence>
<dbReference type="PANTHER" id="PTHR11579:SF0">
    <property type="entry name" value="PROTEIN-L-ISOASPARTATE(D-ASPARTATE) O-METHYLTRANSFERASE"/>
    <property type="match status" value="1"/>
</dbReference>
<reference evidence="8 9" key="1">
    <citation type="journal article" date="2016" name="Genome Biol. Evol.">
        <title>Divergent and convergent evolution of fungal pathogenicity.</title>
        <authorList>
            <person name="Shang Y."/>
            <person name="Xiao G."/>
            <person name="Zheng P."/>
            <person name="Cen K."/>
            <person name="Zhan S."/>
            <person name="Wang C."/>
        </authorList>
    </citation>
    <scope>NUCLEOTIDE SEQUENCE [LARGE SCALE GENOMIC DNA]</scope>
    <source>
        <strain evidence="8 9">ARSEF 7405</strain>
    </source>
</reference>
<evidence type="ECO:0000313" key="9">
    <source>
        <dbReference type="Proteomes" id="UP000242877"/>
    </source>
</evidence>
<dbReference type="GO" id="GO:0004719">
    <property type="term" value="F:protein-L-isoaspartate (D-aspartate) O-methyltransferase activity"/>
    <property type="evidence" value="ECO:0007669"/>
    <property type="project" value="UniProtKB-UniRule"/>
</dbReference>
<dbReference type="NCBIfam" id="TIGR00080">
    <property type="entry name" value="pimt"/>
    <property type="match status" value="1"/>
</dbReference>
<proteinExistence type="inferred from homology"/>
<dbReference type="EMBL" id="AZGZ01000015">
    <property type="protein sequence ID" value="KZZ90930.1"/>
    <property type="molecule type" value="Genomic_DNA"/>
</dbReference>
<comment type="catalytic activity">
    <reaction evidence="7">
        <text>[protein]-L-isoaspartate + S-adenosyl-L-methionine = [protein]-L-isoaspartate alpha-methyl ester + S-adenosyl-L-homocysteine</text>
        <dbReference type="Rhea" id="RHEA:12705"/>
        <dbReference type="Rhea" id="RHEA-COMP:12143"/>
        <dbReference type="Rhea" id="RHEA-COMP:12144"/>
        <dbReference type="ChEBI" id="CHEBI:57856"/>
        <dbReference type="ChEBI" id="CHEBI:59789"/>
        <dbReference type="ChEBI" id="CHEBI:90596"/>
        <dbReference type="ChEBI" id="CHEBI:90598"/>
        <dbReference type="EC" id="2.1.1.77"/>
    </reaction>
</comment>
<sequence>MAWQCTGRNNEELVENLAKAHIISDPRVRQAMLKVDRGDYSPEGPYVDCPQPIGYMATISAPHIHAHSISMIAKYIKPTSRVLDIGCGSGYVTHVLAQLIIDGATEPSQATGYVVGIDHIPELVDFSTQNVSKSQSGRDFLESGKIRFVLGDGRKGFEASAPYDAIHVGAAAVALHDELVEQLASPGAMYIPVEDEEKKILDIINEQFIWEVKKDENGNVTKQRIFAVNYVPLTDVPDFNA</sequence>
<dbReference type="VEuPathDB" id="FungiDB:AAP_03571"/>
<comment type="subcellular location">
    <subcellularLocation>
        <location evidence="1">Cytoplasm</location>
    </subcellularLocation>
</comment>
<comment type="similarity">
    <text evidence="2 7">Belongs to the methyltransferase superfamily. L-isoaspartyl/D-aspartyl protein methyltransferase family.</text>
</comment>
<keyword evidence="4 7" id="KW-0489">Methyltransferase</keyword>
<protein>
    <recommendedName>
        <fullName evidence="7">Protein-L-isoaspartate O-methyltransferase</fullName>
        <ecNumber evidence="7">2.1.1.77</ecNumber>
    </recommendedName>
</protein>